<proteinExistence type="predicted"/>
<dbReference type="PANTHER" id="PTHR30383:SF5">
    <property type="entry name" value="SGNH HYDROLASE-TYPE ESTERASE DOMAIN-CONTAINING PROTEIN"/>
    <property type="match status" value="1"/>
</dbReference>
<reference evidence="2 3" key="1">
    <citation type="submission" date="2019-03" db="EMBL/GenBank/DDBJ databases">
        <title>Dyadobacter AR-3-6 sp. nov., isolated from arctic soil.</title>
        <authorList>
            <person name="Chaudhary D.K."/>
        </authorList>
    </citation>
    <scope>NUCLEOTIDE SEQUENCE [LARGE SCALE GENOMIC DNA]</scope>
    <source>
        <strain evidence="2 3">AR-3-6</strain>
    </source>
</reference>
<comment type="caution">
    <text evidence="2">The sequence shown here is derived from an EMBL/GenBank/DDBJ whole genome shotgun (WGS) entry which is preliminary data.</text>
</comment>
<dbReference type="OrthoDB" id="9774205at2"/>
<organism evidence="2 3">
    <name type="scientific">Dyadobacter psychrotolerans</name>
    <dbReference type="NCBI Taxonomy" id="2541721"/>
    <lineage>
        <taxon>Bacteria</taxon>
        <taxon>Pseudomonadati</taxon>
        <taxon>Bacteroidota</taxon>
        <taxon>Cytophagia</taxon>
        <taxon>Cytophagales</taxon>
        <taxon>Spirosomataceae</taxon>
        <taxon>Dyadobacter</taxon>
    </lineage>
</organism>
<protein>
    <submittedName>
        <fullName evidence="2">Uncharacterized protein</fullName>
    </submittedName>
</protein>
<gene>
    <name evidence="2" type="ORF">E0F88_16930</name>
</gene>
<dbReference type="GO" id="GO:0004622">
    <property type="term" value="F:phosphatidylcholine lysophospholipase activity"/>
    <property type="evidence" value="ECO:0007669"/>
    <property type="project" value="TreeGrafter"/>
</dbReference>
<feature type="chain" id="PRO_5020819982" evidence="1">
    <location>
        <begin position="24"/>
        <end position="465"/>
    </location>
</feature>
<dbReference type="PANTHER" id="PTHR30383">
    <property type="entry name" value="THIOESTERASE 1/PROTEASE 1/LYSOPHOSPHOLIPASE L1"/>
    <property type="match status" value="1"/>
</dbReference>
<evidence type="ECO:0000313" key="2">
    <source>
        <dbReference type="EMBL" id="TDE14863.1"/>
    </source>
</evidence>
<keyword evidence="1" id="KW-0732">Signal</keyword>
<evidence type="ECO:0000313" key="3">
    <source>
        <dbReference type="Proteomes" id="UP000294850"/>
    </source>
</evidence>
<dbReference type="InterPro" id="IPR036514">
    <property type="entry name" value="SGNH_hydro_sf"/>
</dbReference>
<evidence type="ECO:0000256" key="1">
    <source>
        <dbReference type="SAM" id="SignalP"/>
    </source>
</evidence>
<dbReference type="InterPro" id="IPR051532">
    <property type="entry name" value="Ester_Hydrolysis_Enzymes"/>
</dbReference>
<dbReference type="Gene3D" id="3.40.50.1110">
    <property type="entry name" value="SGNH hydrolase"/>
    <property type="match status" value="1"/>
</dbReference>
<dbReference type="CDD" id="cd01834">
    <property type="entry name" value="SGNH_hydrolase_like_2"/>
    <property type="match status" value="1"/>
</dbReference>
<dbReference type="SUPFAM" id="SSF52266">
    <property type="entry name" value="SGNH hydrolase"/>
    <property type="match status" value="1"/>
</dbReference>
<feature type="signal peptide" evidence="1">
    <location>
        <begin position="1"/>
        <end position="23"/>
    </location>
</feature>
<accession>A0A4R5DV36</accession>
<name>A0A4R5DV36_9BACT</name>
<dbReference type="AlphaFoldDB" id="A0A4R5DV36"/>
<keyword evidence="3" id="KW-1185">Reference proteome</keyword>
<dbReference type="EMBL" id="SMFL01000005">
    <property type="protein sequence ID" value="TDE14863.1"/>
    <property type="molecule type" value="Genomic_DNA"/>
</dbReference>
<dbReference type="Proteomes" id="UP000294850">
    <property type="component" value="Unassembled WGS sequence"/>
</dbReference>
<sequence length="465" mass="52573">MRRHCRIFILVLTLLSLHGQSFAQKQTGAVFANGDKVCFVGNSITNNGQFYNFVNLYYATRYPDRKVTFINCGISGDVTQGILNRMESDILVHKPNWCVLMIGMNDVSRSLYSKARANEAGIEEKKQQALDLYNRNLEIIVKKLLEGGRKLILQKPSIYDQTGTQATENMFGVNDALKKCADFGQQLADKYNLVTVDYWTILTNINKTVQQKDSAATIIGPDRVHPGPEGHLVMAYEFLRSTGAEKYVSKIVIARDEQKSNKESLNCQIKDISVKKGEIQFSVKENSLPFPVDASAGKALDLVNFTSDFNQQILKIENVSPGSYQLLIDGSQIGSFSSGQLKEGINLAVFKDTPQYHQALKIMALLAEYRKNQSMYRNIVTIQIHHLPDSLKDADRSAQQVFLEKRLEEKFKTSPQLTYYTNQFKSYLANKSKQQQIMQAMPEIIEKVFAANQPVVHRFRLVSTP</sequence>
<dbReference type="Pfam" id="PF00657">
    <property type="entry name" value="Lipase_GDSL"/>
    <property type="match status" value="1"/>
</dbReference>
<dbReference type="InterPro" id="IPR001087">
    <property type="entry name" value="GDSL"/>
</dbReference>